<dbReference type="GO" id="GO:0016829">
    <property type="term" value="F:lyase activity"/>
    <property type="evidence" value="ECO:0007669"/>
    <property type="project" value="UniProtKB-KW"/>
</dbReference>
<evidence type="ECO:0000256" key="7">
    <source>
        <dbReference type="SAM" id="MobiDB-lite"/>
    </source>
</evidence>
<dbReference type="InterPro" id="IPR015424">
    <property type="entry name" value="PyrdxlP-dep_Trfase"/>
</dbReference>
<evidence type="ECO:0000256" key="1">
    <source>
        <dbReference type="ARBA" id="ARBA00001933"/>
    </source>
</evidence>
<feature type="region of interest" description="Disordered" evidence="7">
    <location>
        <begin position="184"/>
        <end position="209"/>
    </location>
</feature>
<evidence type="ECO:0000259" key="8">
    <source>
        <dbReference type="Pfam" id="PF00266"/>
    </source>
</evidence>
<protein>
    <recommendedName>
        <fullName evidence="3">cysteine desulfurase</fullName>
        <ecNumber evidence="3">2.8.1.7</ecNumber>
    </recommendedName>
</protein>
<comment type="similarity">
    <text evidence="2">Belongs to the class-V pyridoxal-phosphate-dependent aminotransferase family. Csd subfamily.</text>
</comment>
<feature type="domain" description="Aminotransferase class V" evidence="8">
    <location>
        <begin position="272"/>
        <end position="503"/>
    </location>
</feature>
<dbReference type="PANTHER" id="PTHR43586:SF8">
    <property type="entry name" value="CYSTEINE DESULFURASE 1, CHLOROPLASTIC"/>
    <property type="match status" value="1"/>
</dbReference>
<dbReference type="CDD" id="cd06453">
    <property type="entry name" value="SufS_like"/>
    <property type="match status" value="1"/>
</dbReference>
<dbReference type="Gene3D" id="3.40.640.10">
    <property type="entry name" value="Type I PLP-dependent aspartate aminotransferase-like (Major domain)"/>
    <property type="match status" value="1"/>
</dbReference>
<dbReference type="SUPFAM" id="SSF53383">
    <property type="entry name" value="PLP-dependent transferases"/>
    <property type="match status" value="1"/>
</dbReference>
<feature type="region of interest" description="Disordered" evidence="7">
    <location>
        <begin position="1"/>
        <end position="25"/>
    </location>
</feature>
<gene>
    <name evidence="9" type="ORF">EC844_1194</name>
</gene>
<accession>A0A4R1XNK9</accession>
<dbReference type="InterPro" id="IPR000192">
    <property type="entry name" value="Aminotrans_V_dom"/>
</dbReference>
<comment type="caution">
    <text evidence="9">The sequence shown here is derived from an EMBL/GenBank/DDBJ whole genome shotgun (WGS) entry which is preliminary data.</text>
</comment>
<dbReference type="EMBL" id="SLVJ01000019">
    <property type="protein sequence ID" value="TCM63790.1"/>
    <property type="molecule type" value="Genomic_DNA"/>
</dbReference>
<evidence type="ECO:0000256" key="2">
    <source>
        <dbReference type="ARBA" id="ARBA00010447"/>
    </source>
</evidence>
<evidence type="ECO:0000313" key="10">
    <source>
        <dbReference type="Proteomes" id="UP000294963"/>
    </source>
</evidence>
<dbReference type="GO" id="GO:0006534">
    <property type="term" value="P:cysteine metabolic process"/>
    <property type="evidence" value="ECO:0007669"/>
    <property type="project" value="InterPro"/>
</dbReference>
<keyword evidence="5" id="KW-0663">Pyridoxal phosphate</keyword>
<dbReference type="Gene3D" id="3.90.1150.10">
    <property type="entry name" value="Aspartate Aminotransferase, domain 1"/>
    <property type="match status" value="1"/>
</dbReference>
<dbReference type="InterPro" id="IPR015422">
    <property type="entry name" value="PyrdxlP-dep_Trfase_small"/>
</dbReference>
<evidence type="ECO:0000256" key="3">
    <source>
        <dbReference type="ARBA" id="ARBA00012239"/>
    </source>
</evidence>
<keyword evidence="4" id="KW-0808">Transferase</keyword>
<name>A0A4R1XNK9_ACICA</name>
<evidence type="ECO:0000256" key="5">
    <source>
        <dbReference type="ARBA" id="ARBA00022898"/>
    </source>
</evidence>
<dbReference type="InterPro" id="IPR010970">
    <property type="entry name" value="Cys_dSase_SufS"/>
</dbReference>
<dbReference type="Proteomes" id="UP000294963">
    <property type="component" value="Unassembled WGS sequence"/>
</dbReference>
<evidence type="ECO:0000256" key="6">
    <source>
        <dbReference type="ARBA" id="ARBA00050776"/>
    </source>
</evidence>
<dbReference type="EC" id="2.8.1.7" evidence="3"/>
<keyword evidence="9" id="KW-0456">Lyase</keyword>
<proteinExistence type="inferred from homology"/>
<sequence>MTIQSTSSDLHGAELTPELSGVTAPPNFPDVASIARLANEFFSAWPNQSDTSTHGLNFDVSPDLAHPPHVAQPAEPLVALGQRAPNIGFEKSLNPDFPEHIPNYPDHPERRAMASAPVIGGANLPKPPFEPQFPQFRDQVGPIMTSDLKQGHSEAVSPFYFINEFKSPAASEAEIIAQPSVAAESSTWTEQQQAASQQHSLPSHQSNTASAQTEPYYFLDLPELNLKPQANQQQYQPPQTQFISTSTQALDVQQIRRDFPILQQQINGQSLVWLDNAATTQKPQQVIDRIGYFYQNENSNIHRAAHTMAARATDAYEHARQVVAEFIGAESSQEIIFVRGATEGINLIAKTWGVQNIAAGDEIIVSHLEHHANIVPWYQLCQQTGAKLKVIPVDDTGQIMLQSLPNLITPRTKLISITQVSNALGTVTPVAEVIQIAHGKNVRVLVDGAQSVSHMSTDVRGLDADFFVFSGHKVFGPTGIGAVYAKPELLESMPVWEGGGCSRFRRSIGIHSSDWYAEYCAL</sequence>
<comment type="cofactor">
    <cofactor evidence="1">
        <name>pyridoxal 5'-phosphate</name>
        <dbReference type="ChEBI" id="CHEBI:597326"/>
    </cofactor>
</comment>
<dbReference type="GO" id="GO:0031071">
    <property type="term" value="F:cysteine desulfurase activity"/>
    <property type="evidence" value="ECO:0007669"/>
    <property type="project" value="UniProtKB-EC"/>
</dbReference>
<dbReference type="GO" id="GO:0030170">
    <property type="term" value="F:pyridoxal phosphate binding"/>
    <property type="evidence" value="ECO:0007669"/>
    <property type="project" value="InterPro"/>
</dbReference>
<keyword evidence="10" id="KW-1185">Reference proteome</keyword>
<reference evidence="9 10" key="1">
    <citation type="submission" date="2019-03" db="EMBL/GenBank/DDBJ databases">
        <title>Genomic analyses of the natural microbiome of Caenorhabditis elegans.</title>
        <authorList>
            <person name="Samuel B."/>
        </authorList>
    </citation>
    <scope>NUCLEOTIDE SEQUENCE [LARGE SCALE GENOMIC DNA]</scope>
    <source>
        <strain evidence="9 10">JUb89</strain>
    </source>
</reference>
<dbReference type="InterPro" id="IPR015421">
    <property type="entry name" value="PyrdxlP-dep_Trfase_major"/>
</dbReference>
<evidence type="ECO:0000313" key="9">
    <source>
        <dbReference type="EMBL" id="TCM63790.1"/>
    </source>
</evidence>
<organism evidence="9 10">
    <name type="scientific">Acinetobacter calcoaceticus</name>
    <dbReference type="NCBI Taxonomy" id="471"/>
    <lineage>
        <taxon>Bacteria</taxon>
        <taxon>Pseudomonadati</taxon>
        <taxon>Pseudomonadota</taxon>
        <taxon>Gammaproteobacteria</taxon>
        <taxon>Moraxellales</taxon>
        <taxon>Moraxellaceae</taxon>
        <taxon>Acinetobacter</taxon>
        <taxon>Acinetobacter calcoaceticus/baumannii complex</taxon>
    </lineage>
</organism>
<dbReference type="AlphaFoldDB" id="A0A4R1XNK9"/>
<comment type="catalytic activity">
    <reaction evidence="6">
        <text>(sulfur carrier)-H + L-cysteine = (sulfur carrier)-SH + L-alanine</text>
        <dbReference type="Rhea" id="RHEA:43892"/>
        <dbReference type="Rhea" id="RHEA-COMP:14737"/>
        <dbReference type="Rhea" id="RHEA-COMP:14739"/>
        <dbReference type="ChEBI" id="CHEBI:29917"/>
        <dbReference type="ChEBI" id="CHEBI:35235"/>
        <dbReference type="ChEBI" id="CHEBI:57972"/>
        <dbReference type="ChEBI" id="CHEBI:64428"/>
        <dbReference type="EC" id="2.8.1.7"/>
    </reaction>
</comment>
<evidence type="ECO:0000256" key="4">
    <source>
        <dbReference type="ARBA" id="ARBA00022679"/>
    </source>
</evidence>
<dbReference type="Pfam" id="PF00266">
    <property type="entry name" value="Aminotran_5"/>
    <property type="match status" value="1"/>
</dbReference>
<dbReference type="PANTHER" id="PTHR43586">
    <property type="entry name" value="CYSTEINE DESULFURASE"/>
    <property type="match status" value="1"/>
</dbReference>